<dbReference type="AlphaFoldDB" id="A0AAD7HUU3"/>
<evidence type="ECO:0000256" key="1">
    <source>
        <dbReference type="SAM" id="MobiDB-lite"/>
    </source>
</evidence>
<keyword evidence="3" id="KW-1185">Reference proteome</keyword>
<proteinExistence type="predicted"/>
<protein>
    <recommendedName>
        <fullName evidence="4">Protein kinase domain-containing protein</fullName>
    </recommendedName>
</protein>
<feature type="region of interest" description="Disordered" evidence="1">
    <location>
        <begin position="332"/>
        <end position="368"/>
    </location>
</feature>
<evidence type="ECO:0000313" key="2">
    <source>
        <dbReference type="EMBL" id="KAJ7728846.1"/>
    </source>
</evidence>
<reference evidence="2" key="1">
    <citation type="submission" date="2023-03" db="EMBL/GenBank/DDBJ databases">
        <title>Massive genome expansion in bonnet fungi (Mycena s.s.) driven by repeated elements and novel gene families across ecological guilds.</title>
        <authorList>
            <consortium name="Lawrence Berkeley National Laboratory"/>
            <person name="Harder C.B."/>
            <person name="Miyauchi S."/>
            <person name="Viragh M."/>
            <person name="Kuo A."/>
            <person name="Thoen E."/>
            <person name="Andreopoulos B."/>
            <person name="Lu D."/>
            <person name="Skrede I."/>
            <person name="Drula E."/>
            <person name="Henrissat B."/>
            <person name="Morin E."/>
            <person name="Kohler A."/>
            <person name="Barry K."/>
            <person name="LaButti K."/>
            <person name="Morin E."/>
            <person name="Salamov A."/>
            <person name="Lipzen A."/>
            <person name="Mereny Z."/>
            <person name="Hegedus B."/>
            <person name="Baldrian P."/>
            <person name="Stursova M."/>
            <person name="Weitz H."/>
            <person name="Taylor A."/>
            <person name="Grigoriev I.V."/>
            <person name="Nagy L.G."/>
            <person name="Martin F."/>
            <person name="Kauserud H."/>
        </authorList>
    </citation>
    <scope>NUCLEOTIDE SEQUENCE</scope>
    <source>
        <strain evidence="2">CBHHK188m</strain>
    </source>
</reference>
<organism evidence="2 3">
    <name type="scientific">Mycena maculata</name>
    <dbReference type="NCBI Taxonomy" id="230809"/>
    <lineage>
        <taxon>Eukaryota</taxon>
        <taxon>Fungi</taxon>
        <taxon>Dikarya</taxon>
        <taxon>Basidiomycota</taxon>
        <taxon>Agaricomycotina</taxon>
        <taxon>Agaricomycetes</taxon>
        <taxon>Agaricomycetidae</taxon>
        <taxon>Agaricales</taxon>
        <taxon>Marasmiineae</taxon>
        <taxon>Mycenaceae</taxon>
        <taxon>Mycena</taxon>
    </lineage>
</organism>
<name>A0AAD7HUU3_9AGAR</name>
<comment type="caution">
    <text evidence="2">The sequence shown here is derived from an EMBL/GenBank/DDBJ whole genome shotgun (WGS) entry which is preliminary data.</text>
</comment>
<sequence>MPKIFFTGLDREYSVTYWNLPNHEEPFEPLHTDIVVPDSLLLNRAGDRVPMKAQSKDGSTKFCLRFILNAEEVARNRKSSTWHTYVRLLKDARFHSEYLFKAEGVFVPLHYGMWLMDTKDWAGKVLCSITQWCGKSWNELLRTDMNTEANRILVGRTMELLHDYGVIHGGVVYPPDFRHLILDMDAPGLSPADRLNGKAPCYIVDFADARARHACAPRLPVLPLDAYVNAGEVGCAELAKVTYRLGFMATSSRLSPDCESYKALEWYDEYFKQFPDLRASDVRNAQRAKLFKDMPPLYPELIVSFDGPEPYSKMSMRVDLDWDEETFLSVDSADGSRADSMSPETVADPSTSPWTSYGSQSQKTLPSI</sequence>
<dbReference type="Proteomes" id="UP001215280">
    <property type="component" value="Unassembled WGS sequence"/>
</dbReference>
<evidence type="ECO:0008006" key="4">
    <source>
        <dbReference type="Google" id="ProtNLM"/>
    </source>
</evidence>
<accession>A0AAD7HUU3</accession>
<gene>
    <name evidence="2" type="ORF">DFH07DRAFT_969747</name>
</gene>
<evidence type="ECO:0000313" key="3">
    <source>
        <dbReference type="Proteomes" id="UP001215280"/>
    </source>
</evidence>
<dbReference type="EMBL" id="JARJLG010000202">
    <property type="protein sequence ID" value="KAJ7728846.1"/>
    <property type="molecule type" value="Genomic_DNA"/>
</dbReference>
<feature type="compositionally biased region" description="Polar residues" evidence="1">
    <location>
        <begin position="348"/>
        <end position="368"/>
    </location>
</feature>